<organism evidence="2 3">
    <name type="scientific">Hibiscus sabdariffa</name>
    <name type="common">roselle</name>
    <dbReference type="NCBI Taxonomy" id="183260"/>
    <lineage>
        <taxon>Eukaryota</taxon>
        <taxon>Viridiplantae</taxon>
        <taxon>Streptophyta</taxon>
        <taxon>Embryophyta</taxon>
        <taxon>Tracheophyta</taxon>
        <taxon>Spermatophyta</taxon>
        <taxon>Magnoliopsida</taxon>
        <taxon>eudicotyledons</taxon>
        <taxon>Gunneridae</taxon>
        <taxon>Pentapetalae</taxon>
        <taxon>rosids</taxon>
        <taxon>malvids</taxon>
        <taxon>Malvales</taxon>
        <taxon>Malvaceae</taxon>
        <taxon>Malvoideae</taxon>
        <taxon>Hibiscus</taxon>
    </lineage>
</organism>
<feature type="domain" description="Peptidase M20 dimerisation" evidence="1">
    <location>
        <begin position="185"/>
        <end position="279"/>
    </location>
</feature>
<dbReference type="Pfam" id="PF07687">
    <property type="entry name" value="M20_dimer"/>
    <property type="match status" value="1"/>
</dbReference>
<dbReference type="PANTHER" id="PTHR11014">
    <property type="entry name" value="PEPTIDASE M20 FAMILY MEMBER"/>
    <property type="match status" value="1"/>
</dbReference>
<dbReference type="InterPro" id="IPR017439">
    <property type="entry name" value="Amidohydrolase"/>
</dbReference>
<evidence type="ECO:0000313" key="3">
    <source>
        <dbReference type="Proteomes" id="UP001396334"/>
    </source>
</evidence>
<dbReference type="PANTHER" id="PTHR11014:SF55">
    <property type="entry name" value="IAA-AMINO ACID HYDROLASE ILR1-LIKE 4"/>
    <property type="match status" value="1"/>
</dbReference>
<accession>A0ABR2T2A3</accession>
<dbReference type="InterPro" id="IPR036264">
    <property type="entry name" value="Bact_exopeptidase_dim_dom"/>
</dbReference>
<reference evidence="2 3" key="1">
    <citation type="journal article" date="2024" name="G3 (Bethesda)">
        <title>Genome assembly of Hibiscus sabdariffa L. provides insights into metabolisms of medicinal natural products.</title>
        <authorList>
            <person name="Kim T."/>
        </authorList>
    </citation>
    <scope>NUCLEOTIDE SEQUENCE [LARGE SCALE GENOMIC DNA]</scope>
    <source>
        <strain evidence="2">TK-2024</strain>
        <tissue evidence="2">Old leaves</tissue>
    </source>
</reference>
<dbReference type="SUPFAM" id="SSF55031">
    <property type="entry name" value="Bacterial exopeptidase dimerisation domain"/>
    <property type="match status" value="1"/>
</dbReference>
<dbReference type="EMBL" id="JBBPBN010000010">
    <property type="protein sequence ID" value="KAK9031342.1"/>
    <property type="molecule type" value="Genomic_DNA"/>
</dbReference>
<evidence type="ECO:0000259" key="1">
    <source>
        <dbReference type="Pfam" id="PF07687"/>
    </source>
</evidence>
<protein>
    <recommendedName>
        <fullName evidence="1">Peptidase M20 dimerisation domain-containing protein</fullName>
    </recommendedName>
</protein>
<name>A0ABR2T2A3_9ROSI</name>
<keyword evidence="3" id="KW-1185">Reference proteome</keyword>
<gene>
    <name evidence="2" type="ORF">V6N11_032725</name>
</gene>
<comment type="caution">
    <text evidence="2">The sequence shown here is derived from an EMBL/GenBank/DDBJ whole genome shotgun (WGS) entry which is preliminary data.</text>
</comment>
<evidence type="ECO:0000313" key="2">
    <source>
        <dbReference type="EMBL" id="KAK9031342.1"/>
    </source>
</evidence>
<dbReference type="InterPro" id="IPR011650">
    <property type="entry name" value="Peptidase_M20_dimer"/>
</dbReference>
<dbReference type="Gene3D" id="3.30.70.360">
    <property type="match status" value="1"/>
</dbReference>
<dbReference type="Proteomes" id="UP001396334">
    <property type="component" value="Unassembled WGS sequence"/>
</dbReference>
<dbReference type="SUPFAM" id="SSF53187">
    <property type="entry name" value="Zn-dependent exopeptidases"/>
    <property type="match status" value="1"/>
</dbReference>
<sequence length="432" mass="46761">MSSIQGYPSFVPQTQSSIMLPNVTGSSNGSFRGYSPVISHISNPVLSSSTGTTQTSPVYNPMMSQHPTLCQPVASQAFIATPEEEGDWEHRSKIPGKMHACGHDAHVSMALGAAKILKEHVQEINGTIVLVFQPAEEGGGGAKKMLDERVLDNVDAIFGLHVTHQETIGTVVSESGPILAGNGLFTAVISGRGGHAAHPQHSIDPILAASNIIVSLQHLVSREADPFDPRVVTVGKFQGGSAFNVIPDSVTIEGTFRAFSLTSLIQLKQRIEEVIKRQAAVLRCNATIDFHDKPVPLYPPTVNDNDLHKHFLNVAGDMLGNDKVKDMKPLMGSEDFAFYQEAIPGYFYFIGMQDESRPKLGSVHTPQFTINEDVLPYGAALQASLAATHLLKAELKSPSTEGNMHEDVLPYCAAIHLLKAIYMMNCEDSRPF</sequence>
<dbReference type="Pfam" id="PF01546">
    <property type="entry name" value="Peptidase_M20"/>
    <property type="match status" value="1"/>
</dbReference>
<dbReference type="InterPro" id="IPR002933">
    <property type="entry name" value="Peptidase_M20"/>
</dbReference>
<dbReference type="NCBIfam" id="TIGR01891">
    <property type="entry name" value="amidohydrolases"/>
    <property type="match status" value="1"/>
</dbReference>
<proteinExistence type="predicted"/>
<dbReference type="Gene3D" id="3.40.630.10">
    <property type="entry name" value="Zn peptidases"/>
    <property type="match status" value="1"/>
</dbReference>